<dbReference type="AlphaFoldDB" id="A0ABD7MMV3"/>
<organism evidence="1 2">
    <name type="scientific">Shigella sonnei</name>
    <dbReference type="NCBI Taxonomy" id="624"/>
    <lineage>
        <taxon>Bacteria</taxon>
        <taxon>Pseudomonadati</taxon>
        <taxon>Pseudomonadota</taxon>
        <taxon>Gammaproteobacteria</taxon>
        <taxon>Enterobacterales</taxon>
        <taxon>Enterobacteriaceae</taxon>
        <taxon>Shigella</taxon>
    </lineage>
</organism>
<dbReference type="EMBL" id="FTXV01000217">
    <property type="protein sequence ID" value="SJE58094.1"/>
    <property type="molecule type" value="Genomic_DNA"/>
</dbReference>
<protein>
    <submittedName>
        <fullName evidence="1">Fimbrial protein</fullName>
    </submittedName>
</protein>
<dbReference type="RefSeq" id="WP_052992028.1">
    <property type="nucleotide sequence ID" value="NZ_CXCN01000081.1"/>
</dbReference>
<comment type="caution">
    <text evidence="1">The sequence shown here is derived from an EMBL/GenBank/DDBJ whole genome shotgun (WGS) entry which is preliminary data.</text>
</comment>
<accession>A0ABD7MMV3</accession>
<gene>
    <name evidence="1" type="ORF">SAMEA3356023_04466</name>
</gene>
<proteinExistence type="predicted"/>
<reference evidence="1 2" key="1">
    <citation type="submission" date="2017-01" db="EMBL/GenBank/DDBJ databases">
        <authorList>
            <consortium name="Pathogen Informatics"/>
        </authorList>
    </citation>
    <scope>NUCLEOTIDE SEQUENCE [LARGE SCALE GENOMIC DNA]</scope>
    <source>
        <strain evidence="1 2">3626STDY6095480</strain>
    </source>
</reference>
<name>A0ABD7MMV3_SHISO</name>
<evidence type="ECO:0000313" key="2">
    <source>
        <dbReference type="Proteomes" id="UP000187717"/>
    </source>
</evidence>
<evidence type="ECO:0000313" key="1">
    <source>
        <dbReference type="EMBL" id="SJE58094.1"/>
    </source>
</evidence>
<sequence>MRVFKDTQCDAFLNAFGQSIQTCTGSTFTGIVEVLPVSIEAAGGFIESVETYLTIRKDDLITANVAIGTVLIIDGVNQTIYNIEDDLSGMVNCYFRTSVDWPPESPDNQYHLNK</sequence>
<dbReference type="Proteomes" id="UP000187717">
    <property type="component" value="Unassembled WGS sequence"/>
</dbReference>